<dbReference type="InterPro" id="IPR016161">
    <property type="entry name" value="Ald_DH/histidinol_DH"/>
</dbReference>
<dbReference type="InterPro" id="IPR016163">
    <property type="entry name" value="Ald_DH_C"/>
</dbReference>
<dbReference type="KEGG" id="bbel:109472637"/>
<evidence type="ECO:0000256" key="7">
    <source>
        <dbReference type="RuleBase" id="RU366016"/>
    </source>
</evidence>
<dbReference type="PANTHER" id="PTHR42862">
    <property type="entry name" value="DELTA-1-PYRROLINE-5-CARBOXYLATE DEHYDROGENASE 1, ISOFORM A-RELATED"/>
    <property type="match status" value="1"/>
</dbReference>
<dbReference type="GO" id="GO:0005759">
    <property type="term" value="C:mitochondrial matrix"/>
    <property type="evidence" value="ECO:0007669"/>
    <property type="project" value="TreeGrafter"/>
</dbReference>
<accession>A0A6P4ZAB2</accession>
<evidence type="ECO:0000259" key="9">
    <source>
        <dbReference type="Pfam" id="PF00171"/>
    </source>
</evidence>
<dbReference type="UniPathway" id="UPA00261">
    <property type="reaction ID" value="UER00374"/>
</dbReference>
<evidence type="ECO:0000313" key="10">
    <source>
        <dbReference type="Proteomes" id="UP000515135"/>
    </source>
</evidence>
<proteinExistence type="inferred from homology"/>
<dbReference type="InterPro" id="IPR015590">
    <property type="entry name" value="Aldehyde_DH_dom"/>
</dbReference>
<dbReference type="InterPro" id="IPR005931">
    <property type="entry name" value="P5CDH/ALDH4A1"/>
</dbReference>
<dbReference type="GO" id="GO:0003842">
    <property type="term" value="F:L-glutamate gamma-semialdehyde dehydrogenase activity"/>
    <property type="evidence" value="ECO:0007669"/>
    <property type="project" value="UniProtKB-UniRule"/>
</dbReference>
<dbReference type="RefSeq" id="XP_019628027.1">
    <property type="nucleotide sequence ID" value="XM_019772468.1"/>
</dbReference>
<dbReference type="SUPFAM" id="SSF53720">
    <property type="entry name" value="ALDH-like"/>
    <property type="match status" value="1"/>
</dbReference>
<dbReference type="CDD" id="cd07123">
    <property type="entry name" value="ALDH_F4-17_P5CDH"/>
    <property type="match status" value="1"/>
</dbReference>
<dbReference type="GO" id="GO:0010133">
    <property type="term" value="P:L-proline catabolic process to L-glutamate"/>
    <property type="evidence" value="ECO:0007669"/>
    <property type="project" value="UniProtKB-UniRule"/>
</dbReference>
<evidence type="ECO:0000256" key="2">
    <source>
        <dbReference type="ARBA" id="ARBA00009986"/>
    </source>
</evidence>
<dbReference type="InterPro" id="IPR050485">
    <property type="entry name" value="Proline_metab_enzyme"/>
</dbReference>
<keyword evidence="4 7" id="KW-0520">NAD</keyword>
<dbReference type="GeneID" id="109472637"/>
<comment type="similarity">
    <text evidence="2 7">Belongs to the aldehyde dehydrogenase family.</text>
</comment>
<evidence type="ECO:0000256" key="8">
    <source>
        <dbReference type="RuleBase" id="RU366030"/>
    </source>
</evidence>
<organism evidence="10 11">
    <name type="scientific">Branchiostoma belcheri</name>
    <name type="common">Amphioxus</name>
    <dbReference type="NCBI Taxonomy" id="7741"/>
    <lineage>
        <taxon>Eukaryota</taxon>
        <taxon>Metazoa</taxon>
        <taxon>Chordata</taxon>
        <taxon>Cephalochordata</taxon>
        <taxon>Leptocardii</taxon>
        <taxon>Amphioxiformes</taxon>
        <taxon>Branchiostomatidae</taxon>
        <taxon>Branchiostoma</taxon>
    </lineage>
</organism>
<reference evidence="11" key="1">
    <citation type="submission" date="2025-08" db="UniProtKB">
        <authorList>
            <consortium name="RefSeq"/>
        </authorList>
    </citation>
    <scope>IDENTIFICATION</scope>
    <source>
        <tissue evidence="11">Gonad</tissue>
    </source>
</reference>
<dbReference type="Proteomes" id="UP000515135">
    <property type="component" value="Unplaced"/>
</dbReference>
<keyword evidence="10" id="KW-1185">Reference proteome</keyword>
<keyword evidence="3 7" id="KW-0560">Oxidoreductase</keyword>
<dbReference type="InterPro" id="IPR016162">
    <property type="entry name" value="Ald_DH_N"/>
</dbReference>
<gene>
    <name evidence="11" type="primary">LOC109472637</name>
</gene>
<dbReference type="InterPro" id="IPR016160">
    <property type="entry name" value="Ald_DH_CS_CYS"/>
</dbReference>
<dbReference type="FunFam" id="3.40.605.10:FF:000006">
    <property type="entry name" value="1-pyrroline-5-carboxylate dehydrogenase"/>
    <property type="match status" value="1"/>
</dbReference>
<dbReference type="PANTHER" id="PTHR42862:SF1">
    <property type="entry name" value="DELTA-1-PYRROLINE-5-CARBOXYLATE DEHYDROGENASE 2, ISOFORM A-RELATED"/>
    <property type="match status" value="1"/>
</dbReference>
<evidence type="ECO:0000256" key="5">
    <source>
        <dbReference type="ARBA" id="ARBA00023062"/>
    </source>
</evidence>
<dbReference type="Gene3D" id="3.40.309.10">
    <property type="entry name" value="Aldehyde Dehydrogenase, Chain A, domain 2"/>
    <property type="match status" value="1"/>
</dbReference>
<evidence type="ECO:0000313" key="11">
    <source>
        <dbReference type="RefSeq" id="XP_019628027.1"/>
    </source>
</evidence>
<comment type="pathway">
    <text evidence="1 7">Amino-acid degradation; L-proline degradation into L-glutamate; L-glutamate from L-proline: step 2/2.</text>
</comment>
<dbReference type="PROSITE" id="PS00070">
    <property type="entry name" value="ALDEHYDE_DEHYDR_CYS"/>
    <property type="match status" value="1"/>
</dbReference>
<protein>
    <recommendedName>
        <fullName evidence="7 8">Multifunctional fusion protein</fullName>
    </recommendedName>
    <domain>
        <recommendedName>
            <fullName evidence="8">Delta-1-pyrroline-5-carboxylate dehydrogenase</fullName>
            <shortName evidence="8">P5C dehydrogenase</shortName>
        </recommendedName>
        <alternativeName>
            <fullName evidence="7">L-glutamate gamma-semialdehyde dehydrogenase</fullName>
        </alternativeName>
    </domain>
    <domain>
        <recommendedName>
            <fullName evidence="7">L-glutamate gamma-semialdehyde dehydrogenase</fullName>
            <ecNumber evidence="7">1.2.1.88</ecNumber>
        </recommendedName>
    </domain>
</protein>
<feature type="domain" description="Aldehyde dehydrogenase" evidence="9">
    <location>
        <begin position="76"/>
        <end position="539"/>
    </location>
</feature>
<evidence type="ECO:0000256" key="1">
    <source>
        <dbReference type="ARBA" id="ARBA00004786"/>
    </source>
</evidence>
<dbReference type="Gene3D" id="3.40.605.10">
    <property type="entry name" value="Aldehyde Dehydrogenase, Chain A, domain 1"/>
    <property type="match status" value="1"/>
</dbReference>
<dbReference type="NCBIfam" id="TIGR01236">
    <property type="entry name" value="D1pyr5carbox1"/>
    <property type="match status" value="1"/>
</dbReference>
<sequence length="557" mass="62051">MLLVRRPLVRCVVWFRHLSSAATVEVENEPCLNYLKGSEERQKVEEALKELRSKTEEIPCVIGGEEIFTGDIHYQVCPHNHQHKLAKFHYASADHIRLAIDRSLAIRAGWEKRPMAERADIFLEAARLLSEKYRYKMLAATMLGQGKNIQQAEIDAAAELIDFWRWNAKHSLDLQKQQPISTEGVTNSVIYRGLEGFVAAVSPFNFTAIGGNLSGAPAMMGNVVLWKPSDTAMLSSWIAYNIMREAGLPEGVINFVPADGPTFGDTITSSPHLAAINFTGSVQTFQHLWRQVGQNLGLYRTFPRLVGECGGKNYHFVHSSADMESVANGTIRSAFEYGGQKCSACSRMYVPTSMWPKLKDELLSRVKEVKMGDADDFTTFISAVIDDKSFGRIKNWLDHARSSPNLNVIAGGNCDDSRGYFVEPTIIETSDPREKIMQEEIFGPVLTVYPYPDEKYREVLEMVNETSPFGLTGAVFAKDVNVVKEAHEILKMSAGNFYINDKSTGSVVMQQPFGGARLSGTNDKAGGPHYVLKFCSPQSIKESHVPLADWKYGNMQA</sequence>
<evidence type="ECO:0000256" key="4">
    <source>
        <dbReference type="ARBA" id="ARBA00023027"/>
    </source>
</evidence>
<keyword evidence="5 7" id="KW-0642">Proline metabolism</keyword>
<dbReference type="EC" id="1.2.1.88" evidence="7"/>
<name>A0A6P4ZAB2_BRABE</name>
<dbReference type="Pfam" id="PF00171">
    <property type="entry name" value="Aldedh"/>
    <property type="match status" value="1"/>
</dbReference>
<comment type="catalytic activity">
    <reaction evidence="6 7">
        <text>L-glutamate 5-semialdehyde + NAD(+) + H2O = L-glutamate + NADH + 2 H(+)</text>
        <dbReference type="Rhea" id="RHEA:30235"/>
        <dbReference type="ChEBI" id="CHEBI:15377"/>
        <dbReference type="ChEBI" id="CHEBI:15378"/>
        <dbReference type="ChEBI" id="CHEBI:29985"/>
        <dbReference type="ChEBI" id="CHEBI:57540"/>
        <dbReference type="ChEBI" id="CHEBI:57945"/>
        <dbReference type="ChEBI" id="CHEBI:58066"/>
        <dbReference type="EC" id="1.2.1.88"/>
    </reaction>
</comment>
<evidence type="ECO:0000256" key="6">
    <source>
        <dbReference type="ARBA" id="ARBA00048142"/>
    </source>
</evidence>
<evidence type="ECO:0000256" key="3">
    <source>
        <dbReference type="ARBA" id="ARBA00023002"/>
    </source>
</evidence>
<dbReference type="OrthoDB" id="5322683at2759"/>
<dbReference type="FunFam" id="3.40.309.10:FF:000005">
    <property type="entry name" value="1-pyrroline-5-carboxylate dehydrogenase 1"/>
    <property type="match status" value="1"/>
</dbReference>
<dbReference type="AlphaFoldDB" id="A0A6P4ZAB2"/>